<reference evidence="2 3" key="2">
    <citation type="submission" date="2008-11" db="EMBL/GenBank/DDBJ databases">
        <authorList>
            <person name="Fulton L."/>
            <person name="Clifton S."/>
            <person name="Fulton B."/>
            <person name="Xu J."/>
            <person name="Minx P."/>
            <person name="Pepin K.H."/>
            <person name="Johnson M."/>
            <person name="Bhonagiri V."/>
            <person name="Nash W.E."/>
            <person name="Mardis E.R."/>
            <person name="Wilson R.K."/>
        </authorList>
    </citation>
    <scope>NUCLEOTIDE SEQUENCE [LARGE SCALE GENOMIC DNA]</scope>
    <source>
        <strain evidence="2 3">ATCC 43243</strain>
    </source>
</reference>
<dbReference type="STRING" id="483218.BACPEC_01427"/>
<dbReference type="AlphaFoldDB" id="B7ATF7"/>
<evidence type="ECO:0000313" key="2">
    <source>
        <dbReference type="EMBL" id="EEC56941.1"/>
    </source>
</evidence>
<dbReference type="Proteomes" id="UP000003136">
    <property type="component" value="Unassembled WGS sequence"/>
</dbReference>
<keyword evidence="3" id="KW-1185">Reference proteome</keyword>
<name>B7ATF7_9FIRM</name>
<dbReference type="InterPro" id="IPR050256">
    <property type="entry name" value="Glycosyltransferase_2"/>
</dbReference>
<dbReference type="Gene3D" id="3.90.550.10">
    <property type="entry name" value="Spore Coat Polysaccharide Biosynthesis Protein SpsA, Chain A"/>
    <property type="match status" value="1"/>
</dbReference>
<feature type="domain" description="Glycosyltransferase 2-like" evidence="1">
    <location>
        <begin position="12"/>
        <end position="139"/>
    </location>
</feature>
<evidence type="ECO:0000313" key="3">
    <source>
        <dbReference type="Proteomes" id="UP000003136"/>
    </source>
</evidence>
<reference evidence="2 3" key="1">
    <citation type="submission" date="2008-11" db="EMBL/GenBank/DDBJ databases">
        <title>Draft genome sequence of Bacteroides pectinophilus (ATCC 43243).</title>
        <authorList>
            <person name="Sudarsanam P."/>
            <person name="Ley R."/>
            <person name="Guruge J."/>
            <person name="Turnbaugh P.J."/>
            <person name="Mahowald M."/>
            <person name="Liep D."/>
            <person name="Gordon J."/>
        </authorList>
    </citation>
    <scope>NUCLEOTIDE SEQUENCE [LARGE SCALE GENOMIC DNA]</scope>
    <source>
        <strain evidence="2 3">ATCC 43243</strain>
    </source>
</reference>
<evidence type="ECO:0000259" key="1">
    <source>
        <dbReference type="Pfam" id="PF00535"/>
    </source>
</evidence>
<dbReference type="PANTHER" id="PTHR48090:SF7">
    <property type="entry name" value="RFBJ PROTEIN"/>
    <property type="match status" value="1"/>
</dbReference>
<dbReference type="CDD" id="cd04179">
    <property type="entry name" value="DPM_DPG-synthase_like"/>
    <property type="match status" value="1"/>
</dbReference>
<dbReference type="InterPro" id="IPR001173">
    <property type="entry name" value="Glyco_trans_2-like"/>
</dbReference>
<dbReference type="EMBL" id="ABVQ01000036">
    <property type="protein sequence ID" value="EEC56941.1"/>
    <property type="molecule type" value="Genomic_DNA"/>
</dbReference>
<gene>
    <name evidence="2" type="ORF">BACPEC_01427</name>
</gene>
<dbReference type="Pfam" id="PF00535">
    <property type="entry name" value="Glycos_transf_2"/>
    <property type="match status" value="1"/>
</dbReference>
<sequence>MELQKEQSLSLSIIMPCLNEEQSVGYCVDEAKTFLDRCALDGEIIVVDNASTDNSAEAALKHGAVVVYEQSKGYGSAIKAGIRQSRGDVIIIGDCDTSYNFDRIGLMYAVLASGKCDVVIGNRYEGGFEKGSIQLSHVIGGRILSWCAGKRFQCDIYDFHCGLRGITRTSAQILDFQTDGMEFATEMIAAAKKACLDIGEVPVKLRRCRYKRKSKLRMVKDGMRHLRYIVRAK</sequence>
<dbReference type="SUPFAM" id="SSF53448">
    <property type="entry name" value="Nucleotide-diphospho-sugar transferases"/>
    <property type="match status" value="1"/>
</dbReference>
<dbReference type="PANTHER" id="PTHR48090">
    <property type="entry name" value="UNDECAPRENYL-PHOSPHATE 4-DEOXY-4-FORMAMIDO-L-ARABINOSE TRANSFERASE-RELATED"/>
    <property type="match status" value="1"/>
</dbReference>
<proteinExistence type="predicted"/>
<organism evidence="2 3">
    <name type="scientific">[Bacteroides] pectinophilus ATCC 43243</name>
    <dbReference type="NCBI Taxonomy" id="483218"/>
    <lineage>
        <taxon>Bacteria</taxon>
        <taxon>Bacillati</taxon>
        <taxon>Bacillota</taxon>
        <taxon>Clostridia</taxon>
        <taxon>Eubacteriales</taxon>
    </lineage>
</organism>
<dbReference type="eggNOG" id="COG0463">
    <property type="taxonomic scope" value="Bacteria"/>
</dbReference>
<dbReference type="InterPro" id="IPR029044">
    <property type="entry name" value="Nucleotide-diphossugar_trans"/>
</dbReference>
<comment type="caution">
    <text evidence="2">The sequence shown here is derived from an EMBL/GenBank/DDBJ whole genome shotgun (WGS) entry which is preliminary data.</text>
</comment>
<protein>
    <recommendedName>
        <fullName evidence="1">Glycosyltransferase 2-like domain-containing protein</fullName>
    </recommendedName>
</protein>
<accession>B7ATF7</accession>
<dbReference type="HOGENOM" id="CLU_033536_7_3_9"/>